<protein>
    <submittedName>
        <fullName evidence="9">MATE family efflux transporter</fullName>
    </submittedName>
</protein>
<evidence type="ECO:0000256" key="8">
    <source>
        <dbReference type="SAM" id="Phobius"/>
    </source>
</evidence>
<dbReference type="InterPro" id="IPR048279">
    <property type="entry name" value="MdtK-like"/>
</dbReference>
<comment type="subcellular location">
    <subcellularLocation>
        <location evidence="1">Cell inner membrane</location>
        <topology evidence="1">Multi-pass membrane protein</topology>
    </subcellularLocation>
</comment>
<dbReference type="GO" id="GO:0015297">
    <property type="term" value="F:antiporter activity"/>
    <property type="evidence" value="ECO:0007669"/>
    <property type="project" value="InterPro"/>
</dbReference>
<feature type="transmembrane region" description="Helical" evidence="8">
    <location>
        <begin position="12"/>
        <end position="36"/>
    </location>
</feature>
<keyword evidence="5 8" id="KW-0812">Transmembrane</keyword>
<evidence type="ECO:0000313" key="10">
    <source>
        <dbReference type="Proteomes" id="UP001069090"/>
    </source>
</evidence>
<feature type="transmembrane region" description="Helical" evidence="8">
    <location>
        <begin position="160"/>
        <end position="183"/>
    </location>
</feature>
<dbReference type="EMBL" id="JAPTGG010000011">
    <property type="protein sequence ID" value="MCZ0866284.1"/>
    <property type="molecule type" value="Genomic_DNA"/>
</dbReference>
<accession>A0A9J6RP42</accession>
<dbReference type="RefSeq" id="WP_258332448.1">
    <property type="nucleotide sequence ID" value="NZ_JAPTGG010000011.1"/>
</dbReference>
<dbReference type="Pfam" id="PF01554">
    <property type="entry name" value="MatE"/>
    <property type="match status" value="2"/>
</dbReference>
<evidence type="ECO:0000313" key="9">
    <source>
        <dbReference type="EMBL" id="MCZ0866284.1"/>
    </source>
</evidence>
<organism evidence="9 10">
    <name type="scientific">Dasania phycosphaerae</name>
    <dbReference type="NCBI Taxonomy" id="2950436"/>
    <lineage>
        <taxon>Bacteria</taxon>
        <taxon>Pseudomonadati</taxon>
        <taxon>Pseudomonadota</taxon>
        <taxon>Gammaproteobacteria</taxon>
        <taxon>Cellvibrionales</taxon>
        <taxon>Spongiibacteraceae</taxon>
        <taxon>Dasania</taxon>
    </lineage>
</organism>
<gene>
    <name evidence="9" type="ORF">O0V09_13820</name>
</gene>
<dbReference type="PANTHER" id="PTHR42893:SF46">
    <property type="entry name" value="PROTEIN DETOXIFICATION 44, CHLOROPLASTIC"/>
    <property type="match status" value="1"/>
</dbReference>
<dbReference type="PANTHER" id="PTHR42893">
    <property type="entry name" value="PROTEIN DETOXIFICATION 44, CHLOROPLASTIC-RELATED"/>
    <property type="match status" value="1"/>
</dbReference>
<evidence type="ECO:0000256" key="5">
    <source>
        <dbReference type="ARBA" id="ARBA00022692"/>
    </source>
</evidence>
<keyword evidence="10" id="KW-1185">Reference proteome</keyword>
<name>A0A9J6RP42_9GAMM</name>
<feature type="transmembrane region" description="Helical" evidence="8">
    <location>
        <begin position="241"/>
        <end position="258"/>
    </location>
</feature>
<comment type="caution">
    <text evidence="9">The sequence shown here is derived from an EMBL/GenBank/DDBJ whole genome shotgun (WGS) entry which is preliminary data.</text>
</comment>
<keyword evidence="4" id="KW-1003">Cell membrane</keyword>
<dbReference type="NCBIfam" id="TIGR00797">
    <property type="entry name" value="matE"/>
    <property type="match status" value="1"/>
</dbReference>
<evidence type="ECO:0000256" key="7">
    <source>
        <dbReference type="ARBA" id="ARBA00023136"/>
    </source>
</evidence>
<feature type="transmembrane region" description="Helical" evidence="8">
    <location>
        <begin position="264"/>
        <end position="287"/>
    </location>
</feature>
<sequence>MPYHKTLNHKIWALAWPMIISNLSVPLLGLVDTAILGHLDSAHYLAAVAVGSSVLSFLYWGFGFLRMGTTGFAAQAYGANNGQASRQLVAQSMIMGASIGAVLLITSPWLLQLGLTLVEAPANAQALALSYCQIRIFSAPAVLVNYAIVGWLIGHQQTRWPLLIMLFTNIINIVLDLWFIVGLKMNSDGAAWATLIAEYLGCGIALYVLKRQLAPMSGSLQWPALLSWQHYQQLLTVNRHLFVRTLALLASLAFFTAQGAQQGAIVLAANAILMQLVMLSSYGMDGFAHATEALVGDAIGKKNHRRFIASCWACGYWAGLSALLFSLTFWLLGEHLLPLFSSLSDVVNTAKLYLPWVIALPLLAVASYCLDGIFIGASQSQAMQYTMLLASLVVYLPCWALTQHWGNHGLWFAFAAFNLARGLGLAAFFIRYNKRRYWYLPH</sequence>
<feature type="transmembrane region" description="Helical" evidence="8">
    <location>
        <begin position="189"/>
        <end position="209"/>
    </location>
</feature>
<evidence type="ECO:0000256" key="1">
    <source>
        <dbReference type="ARBA" id="ARBA00004429"/>
    </source>
</evidence>
<feature type="transmembrane region" description="Helical" evidence="8">
    <location>
        <begin position="382"/>
        <end position="402"/>
    </location>
</feature>
<dbReference type="PIRSF" id="PIRSF006603">
    <property type="entry name" value="DinF"/>
    <property type="match status" value="1"/>
</dbReference>
<dbReference type="Proteomes" id="UP001069090">
    <property type="component" value="Unassembled WGS sequence"/>
</dbReference>
<keyword evidence="3" id="KW-0813">Transport</keyword>
<feature type="transmembrane region" description="Helical" evidence="8">
    <location>
        <begin position="134"/>
        <end position="153"/>
    </location>
</feature>
<dbReference type="AlphaFoldDB" id="A0A9J6RP42"/>
<dbReference type="GO" id="GO:0042910">
    <property type="term" value="F:xenobiotic transmembrane transporter activity"/>
    <property type="evidence" value="ECO:0007669"/>
    <property type="project" value="InterPro"/>
</dbReference>
<reference evidence="9 10" key="1">
    <citation type="submission" date="2022-12" db="EMBL/GenBank/DDBJ databases">
        <title>Dasania phycosphaerae sp. nov., isolated from particulate material of the south coast of Korea.</title>
        <authorList>
            <person name="Jiang Y."/>
        </authorList>
    </citation>
    <scope>NUCLEOTIDE SEQUENCE [LARGE SCALE GENOMIC DNA]</scope>
    <source>
        <strain evidence="9 10">GY-19</strain>
    </source>
</reference>
<evidence type="ECO:0000256" key="4">
    <source>
        <dbReference type="ARBA" id="ARBA00022475"/>
    </source>
</evidence>
<dbReference type="InterPro" id="IPR002528">
    <property type="entry name" value="MATE_fam"/>
</dbReference>
<evidence type="ECO:0000256" key="3">
    <source>
        <dbReference type="ARBA" id="ARBA00022448"/>
    </source>
</evidence>
<feature type="transmembrane region" description="Helical" evidence="8">
    <location>
        <begin position="307"/>
        <end position="332"/>
    </location>
</feature>
<feature type="transmembrane region" description="Helical" evidence="8">
    <location>
        <begin position="42"/>
        <end position="62"/>
    </location>
</feature>
<feature type="transmembrane region" description="Helical" evidence="8">
    <location>
        <begin position="408"/>
        <end position="430"/>
    </location>
</feature>
<proteinExistence type="inferred from homology"/>
<keyword evidence="7 8" id="KW-0472">Membrane</keyword>
<keyword evidence="6 8" id="KW-1133">Transmembrane helix</keyword>
<evidence type="ECO:0000256" key="2">
    <source>
        <dbReference type="ARBA" id="ARBA00010199"/>
    </source>
</evidence>
<dbReference type="CDD" id="cd13136">
    <property type="entry name" value="MATE_DinF_like"/>
    <property type="match status" value="1"/>
</dbReference>
<dbReference type="GO" id="GO:0005886">
    <property type="term" value="C:plasma membrane"/>
    <property type="evidence" value="ECO:0007669"/>
    <property type="project" value="UniProtKB-SubCell"/>
</dbReference>
<comment type="similarity">
    <text evidence="2">Belongs to the multi antimicrobial extrusion (MATE) (TC 2.A.66.1) family.</text>
</comment>
<dbReference type="InterPro" id="IPR044644">
    <property type="entry name" value="DinF-like"/>
</dbReference>
<feature type="transmembrane region" description="Helical" evidence="8">
    <location>
        <begin position="93"/>
        <end position="114"/>
    </location>
</feature>
<feature type="transmembrane region" description="Helical" evidence="8">
    <location>
        <begin position="352"/>
        <end position="370"/>
    </location>
</feature>
<evidence type="ECO:0000256" key="6">
    <source>
        <dbReference type="ARBA" id="ARBA00022989"/>
    </source>
</evidence>